<organism evidence="1 2">
    <name type="scientific">Candidatus Uhrbacteria bacterium GW2011_GWF2_39_13</name>
    <dbReference type="NCBI Taxonomy" id="1618995"/>
    <lineage>
        <taxon>Bacteria</taxon>
        <taxon>Candidatus Uhriibacteriota</taxon>
    </lineage>
</organism>
<evidence type="ECO:0000313" key="1">
    <source>
        <dbReference type="EMBL" id="KKR03702.1"/>
    </source>
</evidence>
<feature type="non-terminal residue" evidence="1">
    <location>
        <position position="128"/>
    </location>
</feature>
<reference evidence="1 2" key="1">
    <citation type="journal article" date="2015" name="Nature">
        <title>rRNA introns, odd ribosomes, and small enigmatic genomes across a large radiation of phyla.</title>
        <authorList>
            <person name="Brown C.T."/>
            <person name="Hug L.A."/>
            <person name="Thomas B.C."/>
            <person name="Sharon I."/>
            <person name="Castelle C.J."/>
            <person name="Singh A."/>
            <person name="Wilkins M.J."/>
            <person name="Williams K.H."/>
            <person name="Banfield J.F."/>
        </authorList>
    </citation>
    <scope>NUCLEOTIDE SEQUENCE [LARGE SCALE GENOMIC DNA]</scope>
</reference>
<dbReference type="Proteomes" id="UP000033935">
    <property type="component" value="Unassembled WGS sequence"/>
</dbReference>
<accession>A0A0G0QPZ5</accession>
<dbReference type="AlphaFoldDB" id="A0A0G0QPZ5"/>
<protein>
    <submittedName>
        <fullName evidence="1">RNA polymerase, sigma-24 subunit, ECF subfamily</fullName>
    </submittedName>
</protein>
<comment type="caution">
    <text evidence="1">The sequence shown here is derived from an EMBL/GenBank/DDBJ whole genome shotgun (WGS) entry which is preliminary data.</text>
</comment>
<dbReference type="EMBL" id="LBWG01000021">
    <property type="protein sequence ID" value="KKR03702.1"/>
    <property type="molecule type" value="Genomic_DNA"/>
</dbReference>
<evidence type="ECO:0000313" key="2">
    <source>
        <dbReference type="Proteomes" id="UP000033935"/>
    </source>
</evidence>
<proteinExistence type="predicted"/>
<sequence length="128" mass="14698">MNYRNRYEGIDSKIIKMVKKAAERSVGKAGIRKEDVPDIEQELMVFVLKGMENYDEKKGGRPGYVKMLIMSKIRQIIRCRVRPSASTVFAQISLNMELMVDGEIFELVEFVNDSGMLEEMYTRPEPAA</sequence>
<gene>
    <name evidence="1" type="ORF">UT30_C0021G0001</name>
</gene>
<name>A0A0G0QPZ5_9BACT</name>